<proteinExistence type="predicted"/>
<keyword evidence="1" id="KW-1133">Transmembrane helix</keyword>
<keyword evidence="1" id="KW-0812">Transmembrane</keyword>
<evidence type="ECO:0000313" key="3">
    <source>
        <dbReference type="Proteomes" id="UP000503540"/>
    </source>
</evidence>
<evidence type="ECO:0000256" key="1">
    <source>
        <dbReference type="SAM" id="Phobius"/>
    </source>
</evidence>
<name>A0A6G9YQP8_9NOCA</name>
<organism evidence="2 3">
    <name type="scientific">Nocardia arthritidis</name>
    <dbReference type="NCBI Taxonomy" id="228602"/>
    <lineage>
        <taxon>Bacteria</taxon>
        <taxon>Bacillati</taxon>
        <taxon>Actinomycetota</taxon>
        <taxon>Actinomycetes</taxon>
        <taxon>Mycobacteriales</taxon>
        <taxon>Nocardiaceae</taxon>
        <taxon>Nocardia</taxon>
    </lineage>
</organism>
<dbReference type="EMBL" id="CP046172">
    <property type="protein sequence ID" value="QIS15346.1"/>
    <property type="molecule type" value="Genomic_DNA"/>
</dbReference>
<keyword evidence="1" id="KW-0472">Membrane</keyword>
<reference evidence="2 3" key="1">
    <citation type="journal article" date="2019" name="ACS Chem. Biol.">
        <title>Identification and Mobilization of a Cryptic Antibiotic Biosynthesis Gene Locus from a Human-Pathogenic Nocardia Isolate.</title>
        <authorList>
            <person name="Herisse M."/>
            <person name="Ishida K."/>
            <person name="Porter J.L."/>
            <person name="Howden B."/>
            <person name="Hertweck C."/>
            <person name="Stinear T.P."/>
            <person name="Pidot S.J."/>
        </authorList>
    </citation>
    <scope>NUCLEOTIDE SEQUENCE [LARGE SCALE GENOMIC DNA]</scope>
    <source>
        <strain evidence="2 3">AUSMDU00012717</strain>
    </source>
</reference>
<sequence length="88" mass="9169">MMVLRGLSGVAAAGVFVLTAVVIGTAIASARGGFPGPGAMTVLWHLAACAIAVAAQIYSDRRQGFAAFSGSMVVFIVTGLLLWTQWWR</sequence>
<dbReference type="Proteomes" id="UP000503540">
    <property type="component" value="Chromosome"/>
</dbReference>
<dbReference type="AlphaFoldDB" id="A0A6G9YQP8"/>
<accession>A0A6G9YQP8</accession>
<keyword evidence="3" id="KW-1185">Reference proteome</keyword>
<gene>
    <name evidence="2" type="ORF">F5544_37600</name>
</gene>
<protein>
    <submittedName>
        <fullName evidence="2">Uncharacterized protein</fullName>
    </submittedName>
</protein>
<evidence type="ECO:0000313" key="2">
    <source>
        <dbReference type="EMBL" id="QIS15346.1"/>
    </source>
</evidence>
<feature type="transmembrane region" description="Helical" evidence="1">
    <location>
        <begin position="38"/>
        <end position="58"/>
    </location>
</feature>
<feature type="transmembrane region" description="Helical" evidence="1">
    <location>
        <begin position="65"/>
        <end position="86"/>
    </location>
</feature>
<dbReference type="KEGG" id="nah:F5544_37600"/>